<dbReference type="RefSeq" id="WP_182201915.1">
    <property type="nucleotide sequence ID" value="NZ_JACGLT010000001.1"/>
</dbReference>
<feature type="transmembrane region" description="Helical" evidence="1">
    <location>
        <begin position="12"/>
        <end position="31"/>
    </location>
</feature>
<evidence type="ECO:0000256" key="1">
    <source>
        <dbReference type="SAM" id="Phobius"/>
    </source>
</evidence>
<evidence type="ECO:0000313" key="3">
    <source>
        <dbReference type="Proteomes" id="UP000541857"/>
    </source>
</evidence>
<accession>A0A7W2R1W3</accession>
<sequence length="128" mass="15227">MKIPFKKKRLRTNLIFGMIWLIFGIIAVIFFSNNIFNYGYLIIGSLYFGIYLFEHNKHYLTIENETITKNQLISKTINLKDIKSIKFFAGDYKLKTDTDELVIDTRLIEDKYLIDLMTFLKRLNLEIT</sequence>
<protein>
    <submittedName>
        <fullName evidence="2">Uncharacterized protein</fullName>
    </submittedName>
</protein>
<name>A0A7W2R1W3_9FLAO</name>
<dbReference type="Proteomes" id="UP000541857">
    <property type="component" value="Unassembled WGS sequence"/>
</dbReference>
<comment type="caution">
    <text evidence="2">The sequence shown here is derived from an EMBL/GenBank/DDBJ whole genome shotgun (WGS) entry which is preliminary data.</text>
</comment>
<keyword evidence="1" id="KW-1133">Transmembrane helix</keyword>
<keyword evidence="3" id="KW-1185">Reference proteome</keyword>
<proteinExistence type="predicted"/>
<feature type="transmembrane region" description="Helical" evidence="1">
    <location>
        <begin position="37"/>
        <end position="53"/>
    </location>
</feature>
<keyword evidence="1" id="KW-0472">Membrane</keyword>
<keyword evidence="1" id="KW-0812">Transmembrane</keyword>
<reference evidence="2 3" key="1">
    <citation type="submission" date="2020-07" db="EMBL/GenBank/DDBJ databases">
        <title>Bacterium isolated from marine sediment.</title>
        <authorList>
            <person name="Shang D."/>
        </authorList>
    </citation>
    <scope>NUCLEOTIDE SEQUENCE [LARGE SCALE GENOMIC DNA]</scope>
    <source>
        <strain evidence="2 3">F6074</strain>
    </source>
</reference>
<gene>
    <name evidence="2" type="ORF">H3Z82_00490</name>
</gene>
<evidence type="ECO:0000313" key="2">
    <source>
        <dbReference type="EMBL" id="MBA6151196.1"/>
    </source>
</evidence>
<organism evidence="2 3">
    <name type="scientific">Gelidibacter maritimus</name>
    <dbReference type="NCBI Taxonomy" id="2761487"/>
    <lineage>
        <taxon>Bacteria</taxon>
        <taxon>Pseudomonadati</taxon>
        <taxon>Bacteroidota</taxon>
        <taxon>Flavobacteriia</taxon>
        <taxon>Flavobacteriales</taxon>
        <taxon>Flavobacteriaceae</taxon>
        <taxon>Gelidibacter</taxon>
    </lineage>
</organism>
<dbReference type="AlphaFoldDB" id="A0A7W2R1W3"/>
<dbReference type="EMBL" id="JACGLT010000001">
    <property type="protein sequence ID" value="MBA6151196.1"/>
    <property type="molecule type" value="Genomic_DNA"/>
</dbReference>